<feature type="region of interest" description="Disordered" evidence="4">
    <location>
        <begin position="650"/>
        <end position="740"/>
    </location>
</feature>
<gene>
    <name evidence="6" type="ORF">RHSIM_Rhsim09G0020300</name>
</gene>
<comment type="caution">
    <text evidence="6">The sequence shown here is derived from an EMBL/GenBank/DDBJ whole genome shotgun (WGS) entry which is preliminary data.</text>
</comment>
<protein>
    <submittedName>
        <fullName evidence="6">Uncharacterized protein</fullName>
    </submittedName>
</protein>
<dbReference type="Proteomes" id="UP000626092">
    <property type="component" value="Unassembled WGS sequence"/>
</dbReference>
<dbReference type="PANTHER" id="PTHR15052">
    <property type="entry name" value="RNA POLYMERASE III TRANSCRIPTION INITIATION FACTOR COMPLEX SUBUNIT"/>
    <property type="match status" value="1"/>
</dbReference>
<dbReference type="GO" id="GO:0000127">
    <property type="term" value="C:transcription factor TFIIIC complex"/>
    <property type="evidence" value="ECO:0007669"/>
    <property type="project" value="TreeGrafter"/>
</dbReference>
<accession>A0A834GFR1</accession>
<evidence type="ECO:0000313" key="6">
    <source>
        <dbReference type="EMBL" id="KAF7132742.1"/>
    </source>
</evidence>
<feature type="transmembrane region" description="Helical" evidence="5">
    <location>
        <begin position="541"/>
        <end position="559"/>
    </location>
</feature>
<evidence type="ECO:0000256" key="1">
    <source>
        <dbReference type="ARBA" id="ARBA00004123"/>
    </source>
</evidence>
<evidence type="ECO:0000256" key="4">
    <source>
        <dbReference type="SAM" id="MobiDB-lite"/>
    </source>
</evidence>
<dbReference type="PANTHER" id="PTHR15052:SF2">
    <property type="entry name" value="GENERAL TRANSCRIPTION FACTOR 3C POLYPEPTIDE 2"/>
    <property type="match status" value="1"/>
</dbReference>
<evidence type="ECO:0000256" key="3">
    <source>
        <dbReference type="ARBA" id="ARBA00023242"/>
    </source>
</evidence>
<dbReference type="EMBL" id="WJXA01000009">
    <property type="protein sequence ID" value="KAF7132742.1"/>
    <property type="molecule type" value="Genomic_DNA"/>
</dbReference>
<dbReference type="GO" id="GO:0006383">
    <property type="term" value="P:transcription by RNA polymerase III"/>
    <property type="evidence" value="ECO:0007669"/>
    <property type="project" value="TreeGrafter"/>
</dbReference>
<feature type="compositionally biased region" description="Polar residues" evidence="4">
    <location>
        <begin position="157"/>
        <end position="174"/>
    </location>
</feature>
<evidence type="ECO:0000256" key="5">
    <source>
        <dbReference type="SAM" id="Phobius"/>
    </source>
</evidence>
<feature type="region of interest" description="Disordered" evidence="4">
    <location>
        <begin position="150"/>
        <end position="198"/>
    </location>
</feature>
<dbReference type="InterPro" id="IPR052416">
    <property type="entry name" value="GTF3C_component"/>
</dbReference>
<keyword evidence="5" id="KW-0812">Transmembrane</keyword>
<dbReference type="AlphaFoldDB" id="A0A834GFR1"/>
<feature type="compositionally biased region" description="Acidic residues" evidence="4">
    <location>
        <begin position="653"/>
        <end position="666"/>
    </location>
</feature>
<feature type="compositionally biased region" description="Polar residues" evidence="4">
    <location>
        <begin position="725"/>
        <end position="740"/>
    </location>
</feature>
<keyword evidence="7" id="KW-1185">Reference proteome</keyword>
<keyword evidence="5" id="KW-1133">Transmembrane helix</keyword>
<sequence length="740" mass="82928">MYIGIWIHFEVEKSRIVVFWLFFSYVLGHRQSFAVGQISNSQGKDVTGGIDLPQFSAATVTKNGLQNGNMLCQEPSNDFVMKVGGLVWALDWCPRVHQWSESSDCHVNCEFIAVAAHPPESSYHKVGAPLIGRGVIQIWCPLNISVKEEEVPRTKNKAMQNQSSSTGKVTSPNESRTRGRPRKNRVNESADNLDENTDGNNELYVQALAVQFPENATNLLPIDTIRENTSECVAKKVSVKRRRLKAMAREGNFVDPDHMPLLAENENGESFPANNALLSSVLDPLESSAASCVIPKDVALPRVVLCLAHNGKVAWDVKWQPSFVNDAESNHRMGYLVVLLGNGALEVISALDDMFKFWKTNGTSTHRYKAFALLCFGADTVPIRGLAWAPIERLVMLEHIHTHFHLEVAQQWTLEDNDPRLKYIEKSNFGWVRKLESFKCNIDLLKLLYSRFMPETSTFLLCGKKYMISMEDVASLTGLCIDRDAIVWKGEKNVSALCKKVLGKEPPKAAGGAINYSWLLTTFGTLDNEATTKQIIFSARAYILFILVMFLVAMLALLINNLKKEPSKKGVVNLAGSAAHCLRPVEISIENESVPLMVQWSKDIAKRSRNTHRPSSLNDWITVLDSSQDIEMACSLVTILENALSSIVRCGDDGPENDEETPENEVESPRIRESLNQPENEEERESKIIEGERNEEEREPQQVARLHKRARKQMPEGIIPRHSTRSQNKGKNVGSNLLPQ</sequence>
<keyword evidence="5" id="KW-0472">Membrane</keyword>
<dbReference type="GO" id="GO:0005634">
    <property type="term" value="C:nucleus"/>
    <property type="evidence" value="ECO:0007669"/>
    <property type="project" value="UniProtKB-SubCell"/>
</dbReference>
<dbReference type="OrthoDB" id="4703at2759"/>
<feature type="compositionally biased region" description="Basic and acidic residues" evidence="4">
    <location>
        <begin position="684"/>
        <end position="700"/>
    </location>
</feature>
<keyword evidence="3" id="KW-0539">Nucleus</keyword>
<evidence type="ECO:0000256" key="2">
    <source>
        <dbReference type="ARBA" id="ARBA00023163"/>
    </source>
</evidence>
<proteinExistence type="predicted"/>
<evidence type="ECO:0000313" key="7">
    <source>
        <dbReference type="Proteomes" id="UP000626092"/>
    </source>
</evidence>
<reference evidence="6" key="1">
    <citation type="submission" date="2019-11" db="EMBL/GenBank/DDBJ databases">
        <authorList>
            <person name="Liu Y."/>
            <person name="Hou J."/>
            <person name="Li T.-Q."/>
            <person name="Guan C.-H."/>
            <person name="Wu X."/>
            <person name="Wu H.-Z."/>
            <person name="Ling F."/>
            <person name="Zhang R."/>
            <person name="Shi X.-G."/>
            <person name="Ren J.-P."/>
            <person name="Chen E.-F."/>
            <person name="Sun J.-M."/>
        </authorList>
    </citation>
    <scope>NUCLEOTIDE SEQUENCE</scope>
    <source>
        <strain evidence="6">Adult_tree_wgs_1</strain>
        <tissue evidence="6">Leaves</tissue>
    </source>
</reference>
<name>A0A834GFR1_RHOSS</name>
<comment type="subcellular location">
    <subcellularLocation>
        <location evidence="1">Nucleus</location>
    </subcellularLocation>
</comment>
<organism evidence="6 7">
    <name type="scientific">Rhododendron simsii</name>
    <name type="common">Sims's rhododendron</name>
    <dbReference type="NCBI Taxonomy" id="118357"/>
    <lineage>
        <taxon>Eukaryota</taxon>
        <taxon>Viridiplantae</taxon>
        <taxon>Streptophyta</taxon>
        <taxon>Embryophyta</taxon>
        <taxon>Tracheophyta</taxon>
        <taxon>Spermatophyta</taxon>
        <taxon>Magnoliopsida</taxon>
        <taxon>eudicotyledons</taxon>
        <taxon>Gunneridae</taxon>
        <taxon>Pentapetalae</taxon>
        <taxon>asterids</taxon>
        <taxon>Ericales</taxon>
        <taxon>Ericaceae</taxon>
        <taxon>Ericoideae</taxon>
        <taxon>Rhodoreae</taxon>
        <taxon>Rhododendron</taxon>
    </lineage>
</organism>
<keyword evidence="2" id="KW-0804">Transcription</keyword>